<feature type="region of interest" description="Disordered" evidence="5">
    <location>
        <begin position="430"/>
        <end position="457"/>
    </location>
</feature>
<feature type="compositionally biased region" description="Basic and acidic residues" evidence="5">
    <location>
        <begin position="448"/>
        <end position="457"/>
    </location>
</feature>
<organism evidence="8">
    <name type="scientific">Lygus hesperus</name>
    <name type="common">Western plant bug</name>
    <dbReference type="NCBI Taxonomy" id="30085"/>
    <lineage>
        <taxon>Eukaryota</taxon>
        <taxon>Metazoa</taxon>
        <taxon>Ecdysozoa</taxon>
        <taxon>Arthropoda</taxon>
        <taxon>Hexapoda</taxon>
        <taxon>Insecta</taxon>
        <taxon>Pterygota</taxon>
        <taxon>Neoptera</taxon>
        <taxon>Paraneoptera</taxon>
        <taxon>Hemiptera</taxon>
        <taxon>Heteroptera</taxon>
        <taxon>Panheteroptera</taxon>
        <taxon>Cimicomorpha</taxon>
        <taxon>Miridae</taxon>
        <taxon>Mirini</taxon>
        <taxon>Lygus</taxon>
    </lineage>
</organism>
<dbReference type="InterPro" id="IPR049680">
    <property type="entry name" value="FLVCR1-2_SLC49-like"/>
</dbReference>
<dbReference type="Gene3D" id="1.20.1250.20">
    <property type="entry name" value="MFS general substrate transporter like domains"/>
    <property type="match status" value="2"/>
</dbReference>
<keyword evidence="2 6" id="KW-0812">Transmembrane</keyword>
<evidence type="ECO:0000256" key="2">
    <source>
        <dbReference type="ARBA" id="ARBA00022692"/>
    </source>
</evidence>
<dbReference type="AlphaFoldDB" id="A0A0A9ZGN4"/>
<evidence type="ECO:0000256" key="6">
    <source>
        <dbReference type="SAM" id="Phobius"/>
    </source>
</evidence>
<keyword evidence="4 6" id="KW-0472">Membrane</keyword>
<feature type="transmembrane region" description="Helical" evidence="6">
    <location>
        <begin position="187"/>
        <end position="207"/>
    </location>
</feature>
<keyword evidence="3 6" id="KW-1133">Transmembrane helix</keyword>
<evidence type="ECO:0000256" key="4">
    <source>
        <dbReference type="ARBA" id="ARBA00023136"/>
    </source>
</evidence>
<dbReference type="EMBL" id="GBHO01000293">
    <property type="protein sequence ID" value="JAG43311.1"/>
    <property type="molecule type" value="Transcribed_RNA"/>
</dbReference>
<comment type="subcellular location">
    <subcellularLocation>
        <location evidence="1">Membrane</location>
        <topology evidence="1">Multi-pass membrane protein</topology>
    </subcellularLocation>
</comment>
<dbReference type="GO" id="GO:0020037">
    <property type="term" value="F:heme binding"/>
    <property type="evidence" value="ECO:0007669"/>
    <property type="project" value="TreeGrafter"/>
</dbReference>
<dbReference type="PANTHER" id="PTHR10924">
    <property type="entry name" value="MAJOR FACILITATOR SUPERFAMILY PROTEIN-RELATED"/>
    <property type="match status" value="1"/>
</dbReference>
<protein>
    <submittedName>
        <fullName evidence="8">Putative MFS-type transporter C09D4.1</fullName>
    </submittedName>
</protein>
<dbReference type="InterPro" id="IPR011701">
    <property type="entry name" value="MFS"/>
</dbReference>
<name>A0A0A9ZGN4_LYGHE</name>
<dbReference type="GO" id="GO:0015232">
    <property type="term" value="F:heme transmembrane transporter activity"/>
    <property type="evidence" value="ECO:0007669"/>
    <property type="project" value="TreeGrafter"/>
</dbReference>
<dbReference type="SUPFAM" id="SSF103473">
    <property type="entry name" value="MFS general substrate transporter"/>
    <property type="match status" value="1"/>
</dbReference>
<dbReference type="Pfam" id="PF07690">
    <property type="entry name" value="MFS_1"/>
    <property type="match status" value="2"/>
</dbReference>
<proteinExistence type="predicted"/>
<feature type="transmembrane region" description="Helical" evidence="6">
    <location>
        <begin position="397"/>
        <end position="419"/>
    </location>
</feature>
<dbReference type="InterPro" id="IPR020846">
    <property type="entry name" value="MFS_dom"/>
</dbReference>
<dbReference type="CDD" id="cd17398">
    <property type="entry name" value="MFS_FLVCR_like"/>
    <property type="match status" value="1"/>
</dbReference>
<evidence type="ECO:0000256" key="5">
    <source>
        <dbReference type="SAM" id="MobiDB-lite"/>
    </source>
</evidence>
<dbReference type="GO" id="GO:0016020">
    <property type="term" value="C:membrane"/>
    <property type="evidence" value="ECO:0007669"/>
    <property type="project" value="UniProtKB-SubCell"/>
</dbReference>
<feature type="domain" description="Major facilitator superfamily (MFS) profile" evidence="7">
    <location>
        <begin position="238"/>
        <end position="457"/>
    </location>
</feature>
<feature type="transmembrane region" description="Helical" evidence="6">
    <location>
        <begin position="114"/>
        <end position="134"/>
    </location>
</feature>
<feature type="transmembrane region" description="Helical" evidence="6">
    <location>
        <begin position="312"/>
        <end position="338"/>
    </location>
</feature>
<feature type="transmembrane region" description="Helical" evidence="6">
    <location>
        <begin position="146"/>
        <end position="167"/>
    </location>
</feature>
<evidence type="ECO:0000256" key="1">
    <source>
        <dbReference type="ARBA" id="ARBA00004141"/>
    </source>
</evidence>
<dbReference type="PANTHER" id="PTHR10924:SF4">
    <property type="entry name" value="GH15861P"/>
    <property type="match status" value="1"/>
</dbReference>
<dbReference type="InterPro" id="IPR036259">
    <property type="entry name" value="MFS_trans_sf"/>
</dbReference>
<feature type="transmembrane region" description="Helical" evidence="6">
    <location>
        <begin position="59"/>
        <end position="81"/>
    </location>
</feature>
<gene>
    <name evidence="8" type="primary">C09D4.1_2</name>
    <name evidence="8" type="ORF">CM83_67874</name>
</gene>
<dbReference type="GO" id="GO:0097037">
    <property type="term" value="P:heme export"/>
    <property type="evidence" value="ECO:0007669"/>
    <property type="project" value="TreeGrafter"/>
</dbReference>
<evidence type="ECO:0000256" key="3">
    <source>
        <dbReference type="ARBA" id="ARBA00022989"/>
    </source>
</evidence>
<feature type="transmembrane region" description="Helical" evidence="6">
    <location>
        <begin position="278"/>
        <end position="300"/>
    </location>
</feature>
<sequence length="457" mass="50587">MAGSNEEMDKLDKDIKLYGERWWMLAMFMAFSTTNAFQWSQYAVVEDVILDYYNIDSVYVEWTTMSYPFCLSVFIIPWAWLLQKVGFRKIFLLASWFNTIGAVLKLFSSSRSSFMIAFVGQWFVAAGQLGYLPSRVAALWFGADEISTACSLGVIGNQLGAALGFVFPPLFIKMNEDKEVTRSQINFVNYTVASCCIAIHVILFVFLKEEPEIPPSRAALEQRREKIDFAGTLKRLGANKGYLLLAVVYGINMGVFSALATFLNRMVLRFFPDAADHVGWIGLILILCGGVGTFIAGCLLDKFGGFKEFSILYSICSALSCLAIAQLIDQGVIALIYISAGATGFFMTGYFTIGFEYGAELAYPENEGTSSGILNGIPQVAAVGATLLGSKLIEWKGVHWCLYGFCLAMIAASVIASTIPKDYRRRAMKTSQEVEKQANGVVSQQEMKPLRPEENHV</sequence>
<feature type="transmembrane region" description="Helical" evidence="6">
    <location>
        <begin position="242"/>
        <end position="263"/>
    </location>
</feature>
<evidence type="ECO:0000259" key="7">
    <source>
        <dbReference type="PROSITE" id="PS50850"/>
    </source>
</evidence>
<evidence type="ECO:0000313" key="8">
    <source>
        <dbReference type="EMBL" id="JAG43311.1"/>
    </source>
</evidence>
<reference evidence="8" key="2">
    <citation type="submission" date="2014-07" db="EMBL/GenBank/DDBJ databases">
        <authorList>
            <person name="Hull J."/>
        </authorList>
    </citation>
    <scope>NUCLEOTIDE SEQUENCE</scope>
</reference>
<reference evidence="8" key="1">
    <citation type="journal article" date="2014" name="PLoS ONE">
        <title>Transcriptome-Based Identification of ABC Transporters in the Western Tarnished Plant Bug Lygus hesperus.</title>
        <authorList>
            <person name="Hull J.J."/>
            <person name="Chaney K."/>
            <person name="Geib S.M."/>
            <person name="Fabrick J.A."/>
            <person name="Brent C.S."/>
            <person name="Walsh D."/>
            <person name="Lavine L.C."/>
        </authorList>
    </citation>
    <scope>NUCLEOTIDE SEQUENCE</scope>
</reference>
<feature type="transmembrane region" description="Helical" evidence="6">
    <location>
        <begin position="90"/>
        <end position="108"/>
    </location>
</feature>
<feature type="transmembrane region" description="Helical" evidence="6">
    <location>
        <begin position="21"/>
        <end position="39"/>
    </location>
</feature>
<accession>A0A0A9ZGN4</accession>
<dbReference type="PROSITE" id="PS50850">
    <property type="entry name" value="MFS"/>
    <property type="match status" value="1"/>
</dbReference>